<accession>A0A5C4MC06</accession>
<dbReference type="OrthoDB" id="3288227at2"/>
<proteinExistence type="predicted"/>
<comment type="caution">
    <text evidence="1">The sequence shown here is derived from an EMBL/GenBank/DDBJ whole genome shotgun (WGS) entry which is preliminary data.</text>
</comment>
<dbReference type="SUPFAM" id="SSF46689">
    <property type="entry name" value="Homeodomain-like"/>
    <property type="match status" value="1"/>
</dbReference>
<dbReference type="Gene3D" id="1.10.357.10">
    <property type="entry name" value="Tetracycline Repressor, domain 2"/>
    <property type="match status" value="1"/>
</dbReference>
<protein>
    <submittedName>
        <fullName evidence="1">TetR/AcrR family transcriptional regulator</fullName>
    </submittedName>
</protein>
<sequence>MAKTQGQKDRRAALIRATQQAVIAHGADVKLTEIAKQAGLTSGAVLYHYPDVQSLILEANRAGTERFYDERMRTLTAIDDPAEKLVRTIQSGLPSDADDDAVRLFCELGGAARRHPVYGALLTSLFDRQVAMYQVVLETGAARGAFDLKQDSLTIGRNLVALEDAYGYRMMAGHPTIDHDVACELLLDYARLATGNPLITKAAPADEGTPTDD</sequence>
<organism evidence="1 2">
    <name type="scientific">Mumia zhuanghuii</name>
    <dbReference type="NCBI Taxonomy" id="2585211"/>
    <lineage>
        <taxon>Bacteria</taxon>
        <taxon>Bacillati</taxon>
        <taxon>Actinomycetota</taxon>
        <taxon>Actinomycetes</taxon>
        <taxon>Propionibacteriales</taxon>
        <taxon>Nocardioidaceae</taxon>
        <taxon>Mumia</taxon>
    </lineage>
</organism>
<name>A0A5C4MC06_9ACTN</name>
<dbReference type="EMBL" id="VDFR01000144">
    <property type="protein sequence ID" value="TNC35675.1"/>
    <property type="molecule type" value="Genomic_DNA"/>
</dbReference>
<reference evidence="1 2" key="1">
    <citation type="submission" date="2019-05" db="EMBL/GenBank/DDBJ databases">
        <title>Mumia sp. nov., isolated from the intestinal contents of plateau pika (Ochotona curzoniae) in the Qinghai-Tibet plateau of China.</title>
        <authorList>
            <person name="Tian Z."/>
        </authorList>
    </citation>
    <scope>NUCLEOTIDE SEQUENCE [LARGE SCALE GENOMIC DNA]</scope>
    <source>
        <strain evidence="2">527</strain>
    </source>
</reference>
<dbReference type="RefSeq" id="WP_139106941.1">
    <property type="nucleotide sequence ID" value="NZ_VDFR01000144.1"/>
</dbReference>
<dbReference type="InterPro" id="IPR009057">
    <property type="entry name" value="Homeodomain-like_sf"/>
</dbReference>
<gene>
    <name evidence="1" type="ORF">FHE65_26790</name>
</gene>
<dbReference type="SUPFAM" id="SSF48498">
    <property type="entry name" value="Tetracyclin repressor-like, C-terminal domain"/>
    <property type="match status" value="1"/>
</dbReference>
<dbReference type="InterPro" id="IPR036271">
    <property type="entry name" value="Tet_transcr_reg_TetR-rel_C_sf"/>
</dbReference>
<dbReference type="AlphaFoldDB" id="A0A5C4MC06"/>
<dbReference type="Proteomes" id="UP000306740">
    <property type="component" value="Unassembled WGS sequence"/>
</dbReference>
<evidence type="ECO:0000313" key="2">
    <source>
        <dbReference type="Proteomes" id="UP000306740"/>
    </source>
</evidence>
<evidence type="ECO:0000313" key="1">
    <source>
        <dbReference type="EMBL" id="TNC35675.1"/>
    </source>
</evidence>